<evidence type="ECO:0000313" key="8">
    <source>
        <dbReference type="EMBL" id="CUS55348.1"/>
    </source>
</evidence>
<evidence type="ECO:0000256" key="5">
    <source>
        <dbReference type="ARBA" id="ARBA00023136"/>
    </source>
</evidence>
<feature type="transmembrane region" description="Helical" evidence="6">
    <location>
        <begin position="126"/>
        <end position="147"/>
    </location>
</feature>
<dbReference type="EMBL" id="CZRL01000135">
    <property type="protein sequence ID" value="CUS55348.1"/>
    <property type="molecule type" value="Genomic_DNA"/>
</dbReference>
<feature type="transmembrane region" description="Helical" evidence="6">
    <location>
        <begin position="74"/>
        <end position="94"/>
    </location>
</feature>
<feature type="transmembrane region" description="Helical" evidence="6">
    <location>
        <begin position="42"/>
        <end position="62"/>
    </location>
</feature>
<sequence>MLLTSYTERTQGNVMAVLAMLLWSTSFPISEELLMRWDALSLAAVRLGGGALMLTLMGWGIRKRYAWTNWPVRSALVVGAVGIGIGTLALNLGIKYSNPINVSVIATTIPLFSVMLGVIKHEETLSLKIMVSIGLAICGGVLVSWSSTQTQAGFQGGELLMLGAVILWTWYSRVAVTRLLVIPAYPRTVLTMLGGALCLIPVALVLEGSGWVDLSAPWSGFDFVLIGGLCVFGVGLSMVCWMISAEKIGVTIAALHINALPFYVLLLGLMFGGTLLMSQVIGAVLVATGAVLAQIPPQRSGARST</sequence>
<dbReference type="AlphaFoldDB" id="A0A160TWU5"/>
<feature type="domain" description="EamA" evidence="7">
    <location>
        <begin position="157"/>
        <end position="292"/>
    </location>
</feature>
<dbReference type="InterPro" id="IPR037185">
    <property type="entry name" value="EmrE-like"/>
</dbReference>
<feature type="transmembrane region" description="Helical" evidence="6">
    <location>
        <begin position="159"/>
        <end position="176"/>
    </location>
</feature>
<evidence type="ECO:0000256" key="3">
    <source>
        <dbReference type="ARBA" id="ARBA00022692"/>
    </source>
</evidence>
<feature type="transmembrane region" description="Helical" evidence="6">
    <location>
        <begin position="248"/>
        <end position="270"/>
    </location>
</feature>
<feature type="domain" description="EamA" evidence="7">
    <location>
        <begin position="12"/>
        <end position="144"/>
    </location>
</feature>
<evidence type="ECO:0000256" key="2">
    <source>
        <dbReference type="ARBA" id="ARBA00022475"/>
    </source>
</evidence>
<dbReference type="GO" id="GO:0005886">
    <property type="term" value="C:plasma membrane"/>
    <property type="evidence" value="ECO:0007669"/>
    <property type="project" value="UniProtKB-SubCell"/>
</dbReference>
<feature type="transmembrane region" description="Helical" evidence="6">
    <location>
        <begin position="12"/>
        <end position="30"/>
    </location>
</feature>
<dbReference type="SUPFAM" id="SSF103481">
    <property type="entry name" value="Multidrug resistance efflux transporter EmrE"/>
    <property type="match status" value="2"/>
</dbReference>
<keyword evidence="5 6" id="KW-0472">Membrane</keyword>
<keyword evidence="4 6" id="KW-1133">Transmembrane helix</keyword>
<dbReference type="Pfam" id="PF00892">
    <property type="entry name" value="EamA"/>
    <property type="match status" value="2"/>
</dbReference>
<name>A0A160TWU5_9ZZZZ</name>
<feature type="transmembrane region" description="Helical" evidence="6">
    <location>
        <begin position="100"/>
        <end position="119"/>
    </location>
</feature>
<dbReference type="PANTHER" id="PTHR32322:SF18">
    <property type="entry name" value="S-ADENOSYLMETHIONINE_S-ADENOSYLHOMOCYSTEINE TRANSPORTER"/>
    <property type="match status" value="1"/>
</dbReference>
<keyword evidence="2" id="KW-1003">Cell membrane</keyword>
<gene>
    <name evidence="8" type="ORF">MGWOODY_XGa1572</name>
</gene>
<dbReference type="InterPro" id="IPR050638">
    <property type="entry name" value="AA-Vitamin_Transporters"/>
</dbReference>
<proteinExistence type="predicted"/>
<reference evidence="8" key="1">
    <citation type="submission" date="2015-10" db="EMBL/GenBank/DDBJ databases">
        <authorList>
            <person name="Gilbert D.G."/>
        </authorList>
    </citation>
    <scope>NUCLEOTIDE SEQUENCE</scope>
</reference>
<evidence type="ECO:0000259" key="7">
    <source>
        <dbReference type="Pfam" id="PF00892"/>
    </source>
</evidence>
<dbReference type="PANTHER" id="PTHR32322">
    <property type="entry name" value="INNER MEMBRANE TRANSPORTER"/>
    <property type="match status" value="1"/>
</dbReference>
<protein>
    <submittedName>
        <fullName evidence="8">Permease of the drug/metabolite transporter (DMT) superfamily</fullName>
    </submittedName>
</protein>
<dbReference type="InterPro" id="IPR000620">
    <property type="entry name" value="EamA_dom"/>
</dbReference>
<evidence type="ECO:0000256" key="6">
    <source>
        <dbReference type="SAM" id="Phobius"/>
    </source>
</evidence>
<feature type="transmembrane region" description="Helical" evidence="6">
    <location>
        <begin position="218"/>
        <end position="241"/>
    </location>
</feature>
<evidence type="ECO:0000256" key="1">
    <source>
        <dbReference type="ARBA" id="ARBA00004651"/>
    </source>
</evidence>
<evidence type="ECO:0000256" key="4">
    <source>
        <dbReference type="ARBA" id="ARBA00022989"/>
    </source>
</evidence>
<accession>A0A160TWU5</accession>
<keyword evidence="3 6" id="KW-0812">Transmembrane</keyword>
<organism evidence="8">
    <name type="scientific">hydrothermal vent metagenome</name>
    <dbReference type="NCBI Taxonomy" id="652676"/>
    <lineage>
        <taxon>unclassified sequences</taxon>
        <taxon>metagenomes</taxon>
        <taxon>ecological metagenomes</taxon>
    </lineage>
</organism>
<feature type="transmembrane region" description="Helical" evidence="6">
    <location>
        <begin position="276"/>
        <end position="295"/>
    </location>
</feature>
<feature type="transmembrane region" description="Helical" evidence="6">
    <location>
        <begin position="188"/>
        <end position="206"/>
    </location>
</feature>
<comment type="subcellular location">
    <subcellularLocation>
        <location evidence="1">Cell membrane</location>
        <topology evidence="1">Multi-pass membrane protein</topology>
    </subcellularLocation>
</comment>